<feature type="compositionally biased region" description="Polar residues" evidence="1">
    <location>
        <begin position="1"/>
        <end position="11"/>
    </location>
</feature>
<dbReference type="RefSeq" id="WP_012695414.1">
    <property type="nucleotide sequence ID" value="NC_012551.1"/>
</dbReference>
<proteinExistence type="predicted"/>
<dbReference type="AlphaFoldDB" id="C0SQQ1"/>
<protein>
    <submittedName>
        <fullName evidence="2">Uncharacterized protein</fullName>
    </submittedName>
</protein>
<organism evidence="2">
    <name type="scientific">Levilactobacillus brevis</name>
    <name type="common">Lactobacillus brevis</name>
    <dbReference type="NCBI Taxonomy" id="1580"/>
    <lineage>
        <taxon>Bacteria</taxon>
        <taxon>Bacillati</taxon>
        <taxon>Bacillota</taxon>
        <taxon>Bacilli</taxon>
        <taxon>Lactobacillales</taxon>
        <taxon>Lactobacillaceae</taxon>
        <taxon>Levilactobacillus</taxon>
    </lineage>
</organism>
<reference evidence="2" key="1">
    <citation type="journal article" date="2009" name="Microbiology">
        <title>Characterization of four plasmids harboured in a Lactobacillus brevis strain encoding a novel bacteriocin, brevicin 925A, and construction of a shuttle vector for lactic acid bacteria and Escherichia coli.</title>
        <authorList>
            <person name="Wada T."/>
            <person name="Noda M."/>
            <person name="Kashiwabara F."/>
            <person name="Jeon H.J."/>
            <person name="Shirakawa A."/>
            <person name="Yabu H."/>
            <person name="Matoba Y."/>
            <person name="Kumagai T."/>
            <person name="Sugiyama M."/>
        </authorList>
    </citation>
    <scope>NUCLEOTIDE SEQUENCE</scope>
    <source>
        <strain evidence="2">925A</strain>
        <plasmid evidence="2">pLB925A04</plasmid>
    </source>
</reference>
<geneLocation type="plasmid" evidence="4">
    <name>pucclbbs449_a</name>
</geneLocation>
<accession>C0SQQ1</accession>
<reference evidence="3 4" key="2">
    <citation type="submission" date="2018-07" db="EMBL/GenBank/DDBJ databases">
        <authorList>
            <person name="Feyereisen M."/>
        </authorList>
    </citation>
    <scope>NUCLEOTIDE SEQUENCE [LARGE SCALE GENOMIC DNA]</scope>
    <source>
        <strain evidence="3 4">UCCLBBS449</strain>
        <plasmid evidence="4">pucclbbs449_a</plasmid>
        <plasmid evidence="3">pUCCLBBS449_A</plasmid>
    </source>
</reference>
<geneLocation type="plasmid" evidence="2">
    <name>pLB925A04</name>
</geneLocation>
<evidence type="ECO:0000256" key="1">
    <source>
        <dbReference type="SAM" id="MobiDB-lite"/>
    </source>
</evidence>
<feature type="region of interest" description="Disordered" evidence="1">
    <location>
        <begin position="1"/>
        <end position="20"/>
    </location>
</feature>
<evidence type="ECO:0000313" key="4">
    <source>
        <dbReference type="Proteomes" id="UP000307074"/>
    </source>
</evidence>
<sequence length="216" mass="24787">MISKSSLNNDAPLSLGTLGQDEDTTKHKLWHKAPPTMDNWLSYKGLTQDSHAYLKLIDGTFAEIMAVEGIGLSQLPDSQVSSVTEGFTNFWRHYLEDVTIVTTPFPATTTTQQLYWFKKMETAANTARQVTDERQKRVWLARQRYSADRIKTAKAVEEQLQNQEYMMVFFGPSINELQNLVDTAKQFAGTYLHLTTMKPKRKELMVFRINNMNVKV</sequence>
<dbReference type="EMBL" id="AB370337">
    <property type="protein sequence ID" value="BAH56433.1"/>
    <property type="molecule type" value="Genomic_DNA"/>
</dbReference>
<dbReference type="EMBL" id="CP031199">
    <property type="protein sequence ID" value="QCZ54466.1"/>
    <property type="molecule type" value="Genomic_DNA"/>
</dbReference>
<dbReference type="Proteomes" id="UP000307074">
    <property type="component" value="Plasmid pUCCLBBS449_A"/>
</dbReference>
<geneLocation type="plasmid" evidence="3">
    <name>pUCCLBBS449_A</name>
</geneLocation>
<gene>
    <name evidence="3" type="ORF">UCCLBBS449_pA0060</name>
</gene>
<name>C0SQQ1_LEVBR</name>
<evidence type="ECO:0000313" key="3">
    <source>
        <dbReference type="EMBL" id="QCZ54466.1"/>
    </source>
</evidence>
<keyword evidence="2" id="KW-0614">Plasmid</keyword>
<evidence type="ECO:0000313" key="2">
    <source>
        <dbReference type="EMBL" id="BAH56433.1"/>
    </source>
</evidence>